<dbReference type="Proteomes" id="UP000250223">
    <property type="component" value="Unassembled WGS sequence"/>
</dbReference>
<organism evidence="6 8">
    <name type="scientific">Clostridium cochlearium</name>
    <dbReference type="NCBI Taxonomy" id="1494"/>
    <lineage>
        <taxon>Bacteria</taxon>
        <taxon>Bacillati</taxon>
        <taxon>Bacillota</taxon>
        <taxon>Clostridia</taxon>
        <taxon>Eubacteriales</taxon>
        <taxon>Clostridiaceae</taxon>
        <taxon>Clostridium</taxon>
    </lineage>
</organism>
<evidence type="ECO:0000313" key="7">
    <source>
        <dbReference type="Proteomes" id="UP000198811"/>
    </source>
</evidence>
<dbReference type="CDD" id="cd03886">
    <property type="entry name" value="M20_Acy1"/>
    <property type="match status" value="1"/>
</dbReference>
<feature type="domain" description="Peptidase M20 dimerisation" evidence="4">
    <location>
        <begin position="190"/>
        <end position="283"/>
    </location>
</feature>
<accession>A0A239ZG70</accession>
<proteinExistence type="inferred from homology"/>
<evidence type="ECO:0000259" key="4">
    <source>
        <dbReference type="Pfam" id="PF07687"/>
    </source>
</evidence>
<evidence type="ECO:0000256" key="2">
    <source>
        <dbReference type="ARBA" id="ARBA00022801"/>
    </source>
</evidence>
<dbReference type="NCBIfam" id="TIGR01891">
    <property type="entry name" value="amidohydrolases"/>
    <property type="match status" value="1"/>
</dbReference>
<dbReference type="SUPFAM" id="SSF55031">
    <property type="entry name" value="Bacterial exopeptidase dimerisation domain"/>
    <property type="match status" value="1"/>
</dbReference>
<dbReference type="InterPro" id="IPR017439">
    <property type="entry name" value="Amidohydrolase"/>
</dbReference>
<dbReference type="EMBL" id="UAWC01000026">
    <property type="protein sequence ID" value="SQB36164.1"/>
    <property type="molecule type" value="Genomic_DNA"/>
</dbReference>
<dbReference type="Gene3D" id="3.30.70.360">
    <property type="match status" value="1"/>
</dbReference>
<sequence>MEKNLIKKLCNKYYEDMVRLRHHFHMHPEIGFKEFKTSQKIKEELRKMNVDSMEDLAGTGVVALIKGKYPGKTLLIRADMDALLINEEADVEYKSKVPGVMHACGHDGHTAALLGTAMVLNEIKHELHGNIKLVFQPAEEGEGGARKMIEQGVLENPKVHGAIACHLWGSVEEEHIEIKEGPLMASCDDFKITIKGKGGHGSTPHLCIDPIEISVQVINNIRSFISRKIDSFQPIVLSFGAIHGGESHNIIPDNVEILGTLRTFDNSIKEYIKNSMEEIIDYTTKFYDGSYEIDFFSFAPTVMNDKSMTELAKKTLQDTYGKDKILECKRPYSGSEDFAFFTNEVPSVMFFVGIKKDEEVIHHNSKFKWDDKNLLIACESLTTIAINFLNNTLVN</sequence>
<gene>
    <name evidence="6" type="primary">yxeP_1</name>
    <name evidence="6" type="ORF">NCTC13028_02397</name>
    <name evidence="5" type="ORF">SAMN05216497_101319</name>
</gene>
<keyword evidence="3" id="KW-0479">Metal-binding</keyword>
<dbReference type="InterPro" id="IPR011650">
    <property type="entry name" value="Peptidase_M20_dimer"/>
</dbReference>
<dbReference type="PIRSF" id="PIRSF005962">
    <property type="entry name" value="Pept_M20D_amidohydro"/>
    <property type="match status" value="1"/>
</dbReference>
<feature type="binding site" evidence="3">
    <location>
        <position position="140"/>
    </location>
    <ligand>
        <name>Mn(2+)</name>
        <dbReference type="ChEBI" id="CHEBI:29035"/>
        <label>2</label>
    </ligand>
</feature>
<name>A0A239ZG70_CLOCO</name>
<dbReference type="Pfam" id="PF07687">
    <property type="entry name" value="M20_dimer"/>
    <property type="match status" value="1"/>
</dbReference>
<dbReference type="RefSeq" id="WP_089863231.1">
    <property type="nucleotide sequence ID" value="NZ_CP173238.1"/>
</dbReference>
<dbReference type="GeneID" id="70576523"/>
<evidence type="ECO:0000313" key="6">
    <source>
        <dbReference type="EMBL" id="SQB36164.1"/>
    </source>
</evidence>
<evidence type="ECO:0000313" key="8">
    <source>
        <dbReference type="Proteomes" id="UP000250223"/>
    </source>
</evidence>
<dbReference type="PANTHER" id="PTHR11014">
    <property type="entry name" value="PEPTIDASE M20 FAMILY MEMBER"/>
    <property type="match status" value="1"/>
</dbReference>
<dbReference type="Pfam" id="PF01546">
    <property type="entry name" value="Peptidase_M20"/>
    <property type="match status" value="1"/>
</dbReference>
<evidence type="ECO:0000313" key="5">
    <source>
        <dbReference type="EMBL" id="SDK86454.1"/>
    </source>
</evidence>
<feature type="binding site" evidence="3">
    <location>
        <position position="106"/>
    </location>
    <ligand>
        <name>Mn(2+)</name>
        <dbReference type="ChEBI" id="CHEBI:29035"/>
        <label>2</label>
    </ligand>
</feature>
<comment type="cofactor">
    <cofactor evidence="3">
        <name>Mn(2+)</name>
        <dbReference type="ChEBI" id="CHEBI:29035"/>
    </cofactor>
    <text evidence="3">The Mn(2+) ion enhances activity.</text>
</comment>
<reference evidence="5 7" key="1">
    <citation type="submission" date="2016-10" db="EMBL/GenBank/DDBJ databases">
        <authorList>
            <person name="Varghese N."/>
            <person name="Submissions S."/>
        </authorList>
    </citation>
    <scope>NUCLEOTIDE SEQUENCE [LARGE SCALE GENOMIC DNA]</scope>
    <source>
        <strain evidence="5 7">NLAE-zl-C224</strain>
    </source>
</reference>
<dbReference type="EC" id="3.-.-.-" evidence="6"/>
<reference evidence="6 8" key="2">
    <citation type="submission" date="2018-06" db="EMBL/GenBank/DDBJ databases">
        <authorList>
            <consortium name="Pathogen Informatics"/>
            <person name="Doyle S."/>
        </authorList>
    </citation>
    <scope>NUCLEOTIDE SEQUENCE [LARGE SCALE GENOMIC DNA]</scope>
    <source>
        <strain evidence="6 8">NCTC13028</strain>
    </source>
</reference>
<dbReference type="FunFam" id="3.30.70.360:FF:000014">
    <property type="entry name" value="N-acyl-L-amino acid amidohydrolase"/>
    <property type="match status" value="1"/>
</dbReference>
<protein>
    <submittedName>
        <fullName evidence="5 6">Amidohydrolase</fullName>
        <ecNumber evidence="6">3.-.-.-</ecNumber>
    </submittedName>
</protein>
<dbReference type="PANTHER" id="PTHR11014:SF63">
    <property type="entry name" value="METALLOPEPTIDASE, PUTATIVE (AFU_ORTHOLOGUE AFUA_6G09600)-RELATED"/>
    <property type="match status" value="1"/>
</dbReference>
<dbReference type="InterPro" id="IPR002933">
    <property type="entry name" value="Peptidase_M20"/>
</dbReference>
<evidence type="ECO:0000256" key="1">
    <source>
        <dbReference type="ARBA" id="ARBA00006153"/>
    </source>
</evidence>
<keyword evidence="2 6" id="KW-0378">Hydrolase</keyword>
<dbReference type="GO" id="GO:0016787">
    <property type="term" value="F:hydrolase activity"/>
    <property type="evidence" value="ECO:0007669"/>
    <property type="project" value="UniProtKB-KW"/>
</dbReference>
<dbReference type="GO" id="GO:0046872">
    <property type="term" value="F:metal ion binding"/>
    <property type="evidence" value="ECO:0007669"/>
    <property type="project" value="UniProtKB-KW"/>
</dbReference>
<dbReference type="OrthoDB" id="9776731at2"/>
<dbReference type="InterPro" id="IPR036264">
    <property type="entry name" value="Bact_exopeptidase_dim_dom"/>
</dbReference>
<keyword evidence="3" id="KW-0464">Manganese</keyword>
<dbReference type="AlphaFoldDB" id="A0A239ZG70"/>
<keyword evidence="7" id="KW-1185">Reference proteome</keyword>
<dbReference type="STRING" id="1494.SAMN05216497_101319"/>
<evidence type="ECO:0000256" key="3">
    <source>
        <dbReference type="PIRSR" id="PIRSR005962-1"/>
    </source>
</evidence>
<dbReference type="EMBL" id="FNGL01000001">
    <property type="protein sequence ID" value="SDK86454.1"/>
    <property type="molecule type" value="Genomic_DNA"/>
</dbReference>
<feature type="binding site" evidence="3">
    <location>
        <position position="166"/>
    </location>
    <ligand>
        <name>Mn(2+)</name>
        <dbReference type="ChEBI" id="CHEBI:29035"/>
        <label>2</label>
    </ligand>
</feature>
<feature type="binding site" evidence="3">
    <location>
        <position position="104"/>
    </location>
    <ligand>
        <name>Mn(2+)</name>
        <dbReference type="ChEBI" id="CHEBI:29035"/>
        <label>2</label>
    </ligand>
</feature>
<feature type="binding site" evidence="3">
    <location>
        <position position="363"/>
    </location>
    <ligand>
        <name>Mn(2+)</name>
        <dbReference type="ChEBI" id="CHEBI:29035"/>
        <label>2</label>
    </ligand>
</feature>
<dbReference type="SUPFAM" id="SSF53187">
    <property type="entry name" value="Zn-dependent exopeptidases"/>
    <property type="match status" value="1"/>
</dbReference>
<dbReference type="Proteomes" id="UP000198811">
    <property type="component" value="Unassembled WGS sequence"/>
</dbReference>
<dbReference type="Gene3D" id="3.40.630.10">
    <property type="entry name" value="Zn peptidases"/>
    <property type="match status" value="1"/>
</dbReference>
<comment type="similarity">
    <text evidence="1">Belongs to the peptidase M20 family.</text>
</comment>